<keyword evidence="2" id="KW-1185">Reference proteome</keyword>
<reference evidence="1 2" key="4">
    <citation type="journal article" date="2020" name="Sci. Rep.">
        <title>beta-carboline chemical signals induce reveromycin production through a LuxR family regulator in Streptomyces sp. SN-593.</title>
        <authorList>
            <person name="Panthee S."/>
            <person name="Kito N."/>
            <person name="Hayashi T."/>
            <person name="Shimizu T."/>
            <person name="Ishikawa J."/>
            <person name="Hamamoto H."/>
            <person name="Osada H."/>
            <person name="Takahashi S."/>
        </authorList>
    </citation>
    <scope>NUCLEOTIDE SEQUENCE [LARGE SCALE GENOMIC DNA]</scope>
    <source>
        <strain evidence="1 2">SN-593</strain>
    </source>
</reference>
<proteinExistence type="predicted"/>
<organism evidence="1 2">
    <name type="scientific">Actinacidiphila reveromycinica</name>
    <dbReference type="NCBI Taxonomy" id="659352"/>
    <lineage>
        <taxon>Bacteria</taxon>
        <taxon>Bacillati</taxon>
        <taxon>Actinomycetota</taxon>
        <taxon>Actinomycetes</taxon>
        <taxon>Kitasatosporales</taxon>
        <taxon>Streptomycetaceae</taxon>
        <taxon>Actinacidiphila</taxon>
    </lineage>
</organism>
<accession>A0A7U3VMF0</accession>
<gene>
    <name evidence="1" type="ORF">RVR_1841</name>
</gene>
<reference evidence="1 2" key="3">
    <citation type="journal article" date="2011" name="Nat. Chem. Biol.">
        <title>Reveromycin A biosynthesis uses RevG and RevJ for stereospecific spiroacetal formation.</title>
        <authorList>
            <person name="Takahashi S."/>
            <person name="Toyoda A."/>
            <person name="Sekiyama Y."/>
            <person name="Takagi H."/>
            <person name="Nogawa T."/>
            <person name="Uramoto M."/>
            <person name="Suzuki R."/>
            <person name="Koshino H."/>
            <person name="Kumano T."/>
            <person name="Panthee S."/>
            <person name="Dairi T."/>
            <person name="Ishikawa J."/>
            <person name="Ikeda H."/>
            <person name="Sakaki Y."/>
            <person name="Osada H."/>
        </authorList>
    </citation>
    <scope>NUCLEOTIDE SEQUENCE [LARGE SCALE GENOMIC DNA]</scope>
    <source>
        <strain evidence="1 2">SN-593</strain>
    </source>
</reference>
<evidence type="ECO:0000313" key="1">
    <source>
        <dbReference type="EMBL" id="BBA96508.1"/>
    </source>
</evidence>
<reference evidence="1 2" key="1">
    <citation type="journal article" date="2010" name="J. Bacteriol.">
        <title>Biochemical characterization of a novel indole prenyltransferase from Streptomyces sp. SN-593.</title>
        <authorList>
            <person name="Takahashi S."/>
            <person name="Takagi H."/>
            <person name="Toyoda A."/>
            <person name="Uramoto M."/>
            <person name="Nogawa T."/>
            <person name="Ueki M."/>
            <person name="Sakaki Y."/>
            <person name="Osada H."/>
        </authorList>
    </citation>
    <scope>NUCLEOTIDE SEQUENCE [LARGE SCALE GENOMIC DNA]</scope>
    <source>
        <strain evidence="1 2">SN-593</strain>
    </source>
</reference>
<evidence type="ECO:0000313" key="2">
    <source>
        <dbReference type="Proteomes" id="UP000595703"/>
    </source>
</evidence>
<reference evidence="1 2" key="2">
    <citation type="journal article" date="2011" name="J. Antibiot.">
        <title>Furaquinocins I and J: novel polyketide isoprenoid hybrid compounds from Streptomyces reveromyceticus SN-593.</title>
        <authorList>
            <person name="Panthee S."/>
            <person name="Takahashi S."/>
            <person name="Takagi H."/>
            <person name="Nogawa T."/>
            <person name="Oowada E."/>
            <person name="Uramoto M."/>
            <person name="Osada H."/>
        </authorList>
    </citation>
    <scope>NUCLEOTIDE SEQUENCE [LARGE SCALE GENOMIC DNA]</scope>
    <source>
        <strain evidence="1 2">SN-593</strain>
    </source>
</reference>
<dbReference type="AlphaFoldDB" id="A0A7U3VMF0"/>
<protein>
    <submittedName>
        <fullName evidence="1">Uncharacterized protein</fullName>
    </submittedName>
</protein>
<name>A0A7U3VMF0_9ACTN</name>
<dbReference type="Proteomes" id="UP000595703">
    <property type="component" value="Chromosome"/>
</dbReference>
<dbReference type="KEGG" id="arev:RVR_1841"/>
<dbReference type="EMBL" id="AP018365">
    <property type="protein sequence ID" value="BBA96508.1"/>
    <property type="molecule type" value="Genomic_DNA"/>
</dbReference>
<sequence>MTVEATGNAEVDAAVERLRDADALPTDAHIEVYEDVHAGLRNALTALDENRG</sequence>